<proteinExistence type="predicted"/>
<organism evidence="1">
    <name type="scientific">Anguilla anguilla</name>
    <name type="common">European freshwater eel</name>
    <name type="synonym">Muraena anguilla</name>
    <dbReference type="NCBI Taxonomy" id="7936"/>
    <lineage>
        <taxon>Eukaryota</taxon>
        <taxon>Metazoa</taxon>
        <taxon>Chordata</taxon>
        <taxon>Craniata</taxon>
        <taxon>Vertebrata</taxon>
        <taxon>Euteleostomi</taxon>
        <taxon>Actinopterygii</taxon>
        <taxon>Neopterygii</taxon>
        <taxon>Teleostei</taxon>
        <taxon>Anguilliformes</taxon>
        <taxon>Anguillidae</taxon>
        <taxon>Anguilla</taxon>
    </lineage>
</organism>
<evidence type="ECO:0000313" key="1">
    <source>
        <dbReference type="EMBL" id="JAH55070.1"/>
    </source>
</evidence>
<reference evidence="1" key="2">
    <citation type="journal article" date="2015" name="Fish Shellfish Immunol.">
        <title>Early steps in the European eel (Anguilla anguilla)-Vibrio vulnificus interaction in the gills: Role of the RtxA13 toxin.</title>
        <authorList>
            <person name="Callol A."/>
            <person name="Pajuelo D."/>
            <person name="Ebbesson L."/>
            <person name="Teles M."/>
            <person name="MacKenzie S."/>
            <person name="Amaro C."/>
        </authorList>
    </citation>
    <scope>NUCLEOTIDE SEQUENCE</scope>
</reference>
<sequence>MASRRNCMPYSITDVLAQGFSTFCTMKAH</sequence>
<dbReference type="EMBL" id="GBXM01053507">
    <property type="protein sequence ID" value="JAH55070.1"/>
    <property type="molecule type" value="Transcribed_RNA"/>
</dbReference>
<dbReference type="AlphaFoldDB" id="A0A0E9TQA5"/>
<name>A0A0E9TQA5_ANGAN</name>
<reference evidence="1" key="1">
    <citation type="submission" date="2014-11" db="EMBL/GenBank/DDBJ databases">
        <authorList>
            <person name="Amaro Gonzalez C."/>
        </authorList>
    </citation>
    <scope>NUCLEOTIDE SEQUENCE</scope>
</reference>
<accession>A0A0E9TQA5</accession>
<protein>
    <submittedName>
        <fullName evidence="1">Uncharacterized protein</fullName>
    </submittedName>
</protein>